<gene>
    <name evidence="1" type="ORF">PsYK624_149850</name>
</gene>
<sequence>MAAKCVIMKAKHEPGQGPQDERCNSVQLWGGHEPHLQSGRGDAQRHCGNYQYVQRRRCTARLPRATTRRRLLARRRCSTSHLHLSAASSGICRKDHSTARTMVRIINGAQLYWQT</sequence>
<proteinExistence type="predicted"/>
<organism evidence="1 2">
    <name type="scientific">Phanerochaete sordida</name>
    <dbReference type="NCBI Taxonomy" id="48140"/>
    <lineage>
        <taxon>Eukaryota</taxon>
        <taxon>Fungi</taxon>
        <taxon>Dikarya</taxon>
        <taxon>Basidiomycota</taxon>
        <taxon>Agaricomycotina</taxon>
        <taxon>Agaricomycetes</taxon>
        <taxon>Polyporales</taxon>
        <taxon>Phanerochaetaceae</taxon>
        <taxon>Phanerochaete</taxon>
    </lineage>
</organism>
<evidence type="ECO:0000313" key="1">
    <source>
        <dbReference type="EMBL" id="GJE98749.1"/>
    </source>
</evidence>
<evidence type="ECO:0000313" key="2">
    <source>
        <dbReference type="Proteomes" id="UP000703269"/>
    </source>
</evidence>
<comment type="caution">
    <text evidence="1">The sequence shown here is derived from an EMBL/GenBank/DDBJ whole genome shotgun (WGS) entry which is preliminary data.</text>
</comment>
<protein>
    <submittedName>
        <fullName evidence="1">Uncharacterized protein</fullName>
    </submittedName>
</protein>
<accession>A0A9P3GSR3</accession>
<dbReference type="AlphaFoldDB" id="A0A9P3GSR3"/>
<reference evidence="1 2" key="1">
    <citation type="submission" date="2021-08" db="EMBL/GenBank/DDBJ databases">
        <title>Draft Genome Sequence of Phanerochaete sordida strain YK-624.</title>
        <authorList>
            <person name="Mori T."/>
            <person name="Dohra H."/>
            <person name="Suzuki T."/>
            <person name="Kawagishi H."/>
            <person name="Hirai H."/>
        </authorList>
    </citation>
    <scope>NUCLEOTIDE SEQUENCE [LARGE SCALE GENOMIC DNA]</scope>
    <source>
        <strain evidence="1 2">YK-624</strain>
    </source>
</reference>
<keyword evidence="2" id="KW-1185">Reference proteome</keyword>
<dbReference type="EMBL" id="BPQB01000094">
    <property type="protein sequence ID" value="GJE98749.1"/>
    <property type="molecule type" value="Genomic_DNA"/>
</dbReference>
<name>A0A9P3GSR3_9APHY</name>
<dbReference type="Proteomes" id="UP000703269">
    <property type="component" value="Unassembled WGS sequence"/>
</dbReference>